<protein>
    <recommendedName>
        <fullName evidence="3">DUF4412 domain-containing protein</fullName>
    </recommendedName>
</protein>
<organism evidence="1 2">
    <name type="scientific">Belnapia arida</name>
    <dbReference type="NCBI Taxonomy" id="2804533"/>
    <lineage>
        <taxon>Bacteria</taxon>
        <taxon>Pseudomonadati</taxon>
        <taxon>Pseudomonadota</taxon>
        <taxon>Alphaproteobacteria</taxon>
        <taxon>Acetobacterales</taxon>
        <taxon>Roseomonadaceae</taxon>
        <taxon>Belnapia</taxon>
    </lineage>
</organism>
<keyword evidence="2" id="KW-1185">Reference proteome</keyword>
<evidence type="ECO:0008006" key="3">
    <source>
        <dbReference type="Google" id="ProtNLM"/>
    </source>
</evidence>
<sequence length="219" mass="23528">MAVSVLLLFGNAARPVAAQDRPVFPPSRDVAVTYRVERDSQHLRIRLAWSSVLRALRAEAEPGEPASIGGIPLPPGSRVIINQAAGRAFAVQDSTGLTLDLPQLASRAEESERELLSAQARREGVDRVAGLPCTVWRLLPRSAPPKRRPIRVCVTSDGVPLRAQEEGSRNTAEAVSVRYGLQDQALFRRPQDGLGGEAGRALGRVLGNFLQGGQTGSSR</sequence>
<gene>
    <name evidence="1" type="ORF">JMJ56_24160</name>
</gene>
<evidence type="ECO:0000313" key="2">
    <source>
        <dbReference type="Proteomes" id="UP000660885"/>
    </source>
</evidence>
<dbReference type="EMBL" id="JAETWB010000021">
    <property type="protein sequence ID" value="MBL6081103.1"/>
    <property type="molecule type" value="Genomic_DNA"/>
</dbReference>
<comment type="caution">
    <text evidence="1">The sequence shown here is derived from an EMBL/GenBank/DDBJ whole genome shotgun (WGS) entry which is preliminary data.</text>
</comment>
<proteinExistence type="predicted"/>
<name>A0ABS1U8V1_9PROT</name>
<reference evidence="1 2" key="1">
    <citation type="submission" date="2021-01" db="EMBL/GenBank/DDBJ databases">
        <title>Belnapia mucosa sp. nov. and Belnapia arida sp. nov., isolated from the Tabernas Desert (Almeria, Spain).</title>
        <authorList>
            <person name="Molina-Menor E."/>
            <person name="Vidal-Verdu A."/>
            <person name="Calonge A."/>
            <person name="Satari L."/>
            <person name="Pereto J."/>
            <person name="Porcar M."/>
        </authorList>
    </citation>
    <scope>NUCLEOTIDE SEQUENCE [LARGE SCALE GENOMIC DNA]</scope>
    <source>
        <strain evidence="1 2">T18</strain>
    </source>
</reference>
<dbReference type="Proteomes" id="UP000660885">
    <property type="component" value="Unassembled WGS sequence"/>
</dbReference>
<evidence type="ECO:0000313" key="1">
    <source>
        <dbReference type="EMBL" id="MBL6081103.1"/>
    </source>
</evidence>
<accession>A0ABS1U8V1</accession>